<keyword evidence="1" id="KW-0175">Coiled coil</keyword>
<feature type="non-terminal residue" evidence="2">
    <location>
        <position position="1"/>
    </location>
</feature>
<gene>
    <name evidence="2" type="ORF">ACFSJC_09905</name>
</gene>
<evidence type="ECO:0000313" key="3">
    <source>
        <dbReference type="Proteomes" id="UP001597337"/>
    </source>
</evidence>
<evidence type="ECO:0000313" key="2">
    <source>
        <dbReference type="EMBL" id="MFD2112152.1"/>
    </source>
</evidence>
<evidence type="ECO:0000256" key="1">
    <source>
        <dbReference type="SAM" id="Coils"/>
    </source>
</evidence>
<accession>A0ABW4Y7M3</accession>
<feature type="coiled-coil region" evidence="1">
    <location>
        <begin position="173"/>
        <end position="200"/>
    </location>
</feature>
<protein>
    <submittedName>
        <fullName evidence="2">Uncharacterized protein</fullName>
    </submittedName>
</protein>
<comment type="caution">
    <text evidence="2">The sequence shown here is derived from an EMBL/GenBank/DDBJ whole genome shotgun (WGS) entry which is preliminary data.</text>
</comment>
<dbReference type="RefSeq" id="WP_386026204.1">
    <property type="nucleotide sequence ID" value="NZ_JBHUHX010000020.1"/>
</dbReference>
<organism evidence="2 3">
    <name type="scientific">Thiorhodococcus fuscus</name>
    <dbReference type="NCBI Taxonomy" id="527200"/>
    <lineage>
        <taxon>Bacteria</taxon>
        <taxon>Pseudomonadati</taxon>
        <taxon>Pseudomonadota</taxon>
        <taxon>Gammaproteobacteria</taxon>
        <taxon>Chromatiales</taxon>
        <taxon>Chromatiaceae</taxon>
        <taxon>Thiorhodococcus</taxon>
    </lineage>
</organism>
<keyword evidence="3" id="KW-1185">Reference proteome</keyword>
<proteinExistence type="predicted"/>
<reference evidence="3" key="1">
    <citation type="journal article" date="2019" name="Int. J. Syst. Evol. Microbiol.">
        <title>The Global Catalogue of Microorganisms (GCM) 10K type strain sequencing project: providing services to taxonomists for standard genome sequencing and annotation.</title>
        <authorList>
            <consortium name="The Broad Institute Genomics Platform"/>
            <consortium name="The Broad Institute Genome Sequencing Center for Infectious Disease"/>
            <person name="Wu L."/>
            <person name="Ma J."/>
        </authorList>
    </citation>
    <scope>NUCLEOTIDE SEQUENCE [LARGE SCALE GENOMIC DNA]</scope>
    <source>
        <strain evidence="3">KACC 12597</strain>
    </source>
</reference>
<sequence length="516" mass="59902">WTLVNVKLLRSPRQSRGISQLIKFVSNDGQLTDEAIDRLRNALLDRYSNRYDPPSCPDLRLVFGVILYSAQRFERHGLNYHATIAYLKLISLWACLTECIPFTALNEVKPRKPLSKEASNALRCSEKWLSSIRKAAMRNAISVHGGAFSDAWWKIWHSDISSWIEKSSINYEESDEENTKKEIKKQCENLDKKLEDIDELEPGPGARNIDDLFITECKTADRILKFWASKEPEFLKKTTSKKDISEEVAEWNFSLLAQKLVFVTMWQRALCFRIQPKEPCINTFPIIEFPPIKFMVPSTVRSLLFAHWLAGRTRTWRVISNIRRKNYFKKSTEKSLLYRQAGRAAHNLYRAHFYIRDMCGNDQDLMFPSPALVIHSLWALLHELVKVEIVWLEKNEGGKTSPPRYAKAVRNVRKCLAEESDKGTPGYYFDYNLVTDRLQAYLRDVEQLSDLSSHARAEVLKGKFFLADDYEDPRFHLDWTMIQILAPSAAITRAYVEKENQELASCQVPKDCIRDF</sequence>
<dbReference type="Proteomes" id="UP001597337">
    <property type="component" value="Unassembled WGS sequence"/>
</dbReference>
<name>A0ABW4Y7M3_9GAMM</name>
<dbReference type="EMBL" id="JBHUHX010000020">
    <property type="protein sequence ID" value="MFD2112152.1"/>
    <property type="molecule type" value="Genomic_DNA"/>
</dbReference>